<dbReference type="CDD" id="cd03522">
    <property type="entry name" value="MoeA_like"/>
    <property type="match status" value="1"/>
</dbReference>
<dbReference type="RefSeq" id="WP_114511995.1">
    <property type="nucleotide sequence ID" value="NZ_QPMK01000014.1"/>
</dbReference>
<dbReference type="EMBL" id="QPMK01000014">
    <property type="protein sequence ID" value="RDD65176.1"/>
    <property type="molecule type" value="Genomic_DNA"/>
</dbReference>
<dbReference type="OrthoDB" id="9779263at2"/>
<dbReference type="InterPro" id="IPR036425">
    <property type="entry name" value="MoaB/Mog-like_dom_sf"/>
</dbReference>
<dbReference type="Gene3D" id="3.40.980.10">
    <property type="entry name" value="MoaB/Mog-like domain"/>
    <property type="match status" value="1"/>
</dbReference>
<evidence type="ECO:0000313" key="2">
    <source>
        <dbReference type="Proteomes" id="UP000253977"/>
    </source>
</evidence>
<proteinExistence type="predicted"/>
<dbReference type="AlphaFoldDB" id="A0A369TQD2"/>
<dbReference type="SUPFAM" id="SSF53218">
    <property type="entry name" value="Molybdenum cofactor biosynthesis proteins"/>
    <property type="match status" value="1"/>
</dbReference>
<gene>
    <name evidence="1" type="ORF">DU478_16085</name>
</gene>
<name>A0A369TQD2_9RHOB</name>
<evidence type="ECO:0000313" key="1">
    <source>
        <dbReference type="EMBL" id="RDD65176.1"/>
    </source>
</evidence>
<accession>A0A369TQD2</accession>
<keyword evidence="2" id="KW-1185">Reference proteome</keyword>
<sequence>MNFGAVPLDAAEGAVLAHSVALIKGRLKKGRVLSAEDVAKLHDSGLSEVVVARLGPGDIGEDEAASRLAAAMVPDPAAAHLRIGKAATGRVNLFAEALGVAGIDAEKIHAINAIHPMITVATVPPWQRMGLRGMVATVKIISYAVPEEALARACAMGRDALRLAPVQIRRAALIQTVIGAEDGEKGQRAIAERMDRLGVDLAPKCLVRHEVADLAAAIGQARAEAVFILTGSATSDIDDVAPEALRAAGGVVHHFGMPVDPGNLLFYGDLRGVPVVGLPGCARSPALNGADWVMERLLCGVPVTPMDIARMGVGGLLKEIPSRGRPREG</sequence>
<protein>
    <submittedName>
        <fullName evidence="1">Molybdopterin biosynthesis protein</fullName>
    </submittedName>
</protein>
<dbReference type="UniPathway" id="UPA00344"/>
<comment type="caution">
    <text evidence="1">The sequence shown here is derived from an EMBL/GenBank/DDBJ whole genome shotgun (WGS) entry which is preliminary data.</text>
</comment>
<reference evidence="1 2" key="1">
    <citation type="submission" date="2018-07" db="EMBL/GenBank/DDBJ databases">
        <title>Thalassococcus profundi sp. nov., a marine bacterium isolated from deep seawater of Okinawa Trough.</title>
        <authorList>
            <person name="Yu M."/>
        </authorList>
    </citation>
    <scope>NUCLEOTIDE SEQUENCE [LARGE SCALE GENOMIC DNA]</scope>
    <source>
        <strain evidence="1 2">WRAS1</strain>
    </source>
</reference>
<organism evidence="1 2">
    <name type="scientific">Thalassococcus profundi</name>
    <dbReference type="NCBI Taxonomy" id="2282382"/>
    <lineage>
        <taxon>Bacteria</taxon>
        <taxon>Pseudomonadati</taxon>
        <taxon>Pseudomonadota</taxon>
        <taxon>Alphaproteobacteria</taxon>
        <taxon>Rhodobacterales</taxon>
        <taxon>Roseobacteraceae</taxon>
        <taxon>Thalassococcus</taxon>
    </lineage>
</organism>
<dbReference type="Proteomes" id="UP000253977">
    <property type="component" value="Unassembled WGS sequence"/>
</dbReference>